<dbReference type="Proteomes" id="UP001235343">
    <property type="component" value="Unassembled WGS sequence"/>
</dbReference>
<name>A0ABT7L1D3_9BACI</name>
<evidence type="ECO:0000256" key="1">
    <source>
        <dbReference type="ARBA" id="ARBA00004202"/>
    </source>
</evidence>
<dbReference type="InterPro" id="IPR027417">
    <property type="entry name" value="P-loop_NTPase"/>
</dbReference>
<dbReference type="RefSeq" id="WP_285930031.1">
    <property type="nucleotide sequence ID" value="NZ_JASTZU010000011.1"/>
</dbReference>
<dbReference type="SUPFAM" id="SSF52540">
    <property type="entry name" value="P-loop containing nucleoside triphosphate hydrolases"/>
    <property type="match status" value="1"/>
</dbReference>
<evidence type="ECO:0000256" key="6">
    <source>
        <dbReference type="ARBA" id="ARBA00023136"/>
    </source>
</evidence>
<dbReference type="InterPro" id="IPR050166">
    <property type="entry name" value="ABC_transporter_ATP-bind"/>
</dbReference>
<dbReference type="InterPro" id="IPR003439">
    <property type="entry name" value="ABC_transporter-like_ATP-bd"/>
</dbReference>
<comment type="subcellular location">
    <subcellularLocation>
        <location evidence="1">Cell membrane</location>
        <topology evidence="1">Peripheral membrane protein</topology>
    </subcellularLocation>
</comment>
<dbReference type="InterPro" id="IPR017871">
    <property type="entry name" value="ABC_transporter-like_CS"/>
</dbReference>
<keyword evidence="4" id="KW-0547">Nucleotide-binding</keyword>
<proteinExistence type="predicted"/>
<evidence type="ECO:0000259" key="7">
    <source>
        <dbReference type="PROSITE" id="PS50893"/>
    </source>
</evidence>
<gene>
    <name evidence="8" type="ORF">QQS35_01715</name>
</gene>
<protein>
    <submittedName>
        <fullName evidence="8">ABC transporter ATP-binding protein</fullName>
    </submittedName>
</protein>
<dbReference type="CDD" id="cd03293">
    <property type="entry name" value="ABC_NrtD_SsuB_transporters"/>
    <property type="match status" value="1"/>
</dbReference>
<reference evidence="8 9" key="1">
    <citation type="submission" date="2023-06" db="EMBL/GenBank/DDBJ databases">
        <title>Aquibacillus rhizosphaerae LR5S19.</title>
        <authorList>
            <person name="Sun J.-Q."/>
        </authorList>
    </citation>
    <scope>NUCLEOTIDE SEQUENCE [LARGE SCALE GENOMIC DNA]</scope>
    <source>
        <strain evidence="8 9">LR5S19</strain>
    </source>
</reference>
<evidence type="ECO:0000313" key="8">
    <source>
        <dbReference type="EMBL" id="MDL4839179.1"/>
    </source>
</evidence>
<sequence>MSTIVYENVGVTYESNGHQAIKNLNLTINSGEIISFIGPSGCGKSTALNVAAGLIEPSLGAFKVDDEIITKPGTDRGVVFQNYSLFPWMSNLENVRFALAQKADLPKKALIERAKELLDKVGIKGKSQHVYPSKVSGGMQQRVAIARMFALDSPIFLMDEPFAAVDEITRKHLQQLLLDLWEKEKSRKTIVLVTHNIEEAIYLSDRVIVLHEGEAILAKEITFKRPRNRQSLEADTEYLTIRNQLLEAIEGKV</sequence>
<accession>A0ABT7L1D3</accession>
<keyword evidence="5 8" id="KW-0067">ATP-binding</keyword>
<comment type="caution">
    <text evidence="8">The sequence shown here is derived from an EMBL/GenBank/DDBJ whole genome shotgun (WGS) entry which is preliminary data.</text>
</comment>
<dbReference type="PANTHER" id="PTHR42788">
    <property type="entry name" value="TAURINE IMPORT ATP-BINDING PROTEIN-RELATED"/>
    <property type="match status" value="1"/>
</dbReference>
<dbReference type="PROSITE" id="PS50893">
    <property type="entry name" value="ABC_TRANSPORTER_2"/>
    <property type="match status" value="1"/>
</dbReference>
<dbReference type="Gene3D" id="3.40.50.300">
    <property type="entry name" value="P-loop containing nucleotide triphosphate hydrolases"/>
    <property type="match status" value="1"/>
</dbReference>
<evidence type="ECO:0000256" key="2">
    <source>
        <dbReference type="ARBA" id="ARBA00022448"/>
    </source>
</evidence>
<evidence type="ECO:0000256" key="5">
    <source>
        <dbReference type="ARBA" id="ARBA00022840"/>
    </source>
</evidence>
<evidence type="ECO:0000256" key="3">
    <source>
        <dbReference type="ARBA" id="ARBA00022475"/>
    </source>
</evidence>
<dbReference type="GO" id="GO:0005524">
    <property type="term" value="F:ATP binding"/>
    <property type="evidence" value="ECO:0007669"/>
    <property type="project" value="UniProtKB-KW"/>
</dbReference>
<evidence type="ECO:0000313" key="9">
    <source>
        <dbReference type="Proteomes" id="UP001235343"/>
    </source>
</evidence>
<keyword evidence="3" id="KW-1003">Cell membrane</keyword>
<keyword evidence="2" id="KW-0813">Transport</keyword>
<dbReference type="Pfam" id="PF00005">
    <property type="entry name" value="ABC_tran"/>
    <property type="match status" value="1"/>
</dbReference>
<keyword evidence="9" id="KW-1185">Reference proteome</keyword>
<dbReference type="SMART" id="SM00382">
    <property type="entry name" value="AAA"/>
    <property type="match status" value="1"/>
</dbReference>
<dbReference type="EMBL" id="JASTZU010000011">
    <property type="protein sequence ID" value="MDL4839179.1"/>
    <property type="molecule type" value="Genomic_DNA"/>
</dbReference>
<feature type="domain" description="ABC transporter" evidence="7">
    <location>
        <begin position="4"/>
        <end position="237"/>
    </location>
</feature>
<keyword evidence="6" id="KW-0472">Membrane</keyword>
<dbReference type="PROSITE" id="PS00211">
    <property type="entry name" value="ABC_TRANSPORTER_1"/>
    <property type="match status" value="1"/>
</dbReference>
<evidence type="ECO:0000256" key="4">
    <source>
        <dbReference type="ARBA" id="ARBA00022741"/>
    </source>
</evidence>
<organism evidence="8 9">
    <name type="scientific">Aquibacillus rhizosphaerae</name>
    <dbReference type="NCBI Taxonomy" id="3051431"/>
    <lineage>
        <taxon>Bacteria</taxon>
        <taxon>Bacillati</taxon>
        <taxon>Bacillota</taxon>
        <taxon>Bacilli</taxon>
        <taxon>Bacillales</taxon>
        <taxon>Bacillaceae</taxon>
        <taxon>Aquibacillus</taxon>
    </lineage>
</organism>
<dbReference type="PANTHER" id="PTHR42788:SF7">
    <property type="entry name" value="NITRATE ABC TRANSPORTER ATP-BINDING PROTEIN"/>
    <property type="match status" value="1"/>
</dbReference>
<dbReference type="InterPro" id="IPR003593">
    <property type="entry name" value="AAA+_ATPase"/>
</dbReference>